<dbReference type="AlphaFoldDB" id="F0SIC4"/>
<dbReference type="KEGG" id="pbs:Plabr_0890"/>
<dbReference type="OrthoDB" id="208668at2"/>
<proteinExistence type="predicted"/>
<organism evidence="1 2">
    <name type="scientific">Rubinisphaera brasiliensis (strain ATCC 49424 / DSM 5305 / JCM 21570 / IAM 15109 / NBRC 103401 / IFAM 1448)</name>
    <name type="common">Planctomyces brasiliensis</name>
    <dbReference type="NCBI Taxonomy" id="756272"/>
    <lineage>
        <taxon>Bacteria</taxon>
        <taxon>Pseudomonadati</taxon>
        <taxon>Planctomycetota</taxon>
        <taxon>Planctomycetia</taxon>
        <taxon>Planctomycetales</taxon>
        <taxon>Planctomycetaceae</taxon>
        <taxon>Rubinisphaera</taxon>
    </lineage>
</organism>
<name>F0SIC4_RUBBR</name>
<evidence type="ECO:0000313" key="2">
    <source>
        <dbReference type="Proteomes" id="UP000006860"/>
    </source>
</evidence>
<dbReference type="eggNOG" id="ENOG5030XI3">
    <property type="taxonomic scope" value="Bacteria"/>
</dbReference>
<reference evidence="2" key="1">
    <citation type="submission" date="2011-02" db="EMBL/GenBank/DDBJ databases">
        <title>The complete genome of Planctomyces brasiliensis DSM 5305.</title>
        <authorList>
            <person name="Lucas S."/>
            <person name="Copeland A."/>
            <person name="Lapidus A."/>
            <person name="Bruce D."/>
            <person name="Goodwin L."/>
            <person name="Pitluck S."/>
            <person name="Kyrpides N."/>
            <person name="Mavromatis K."/>
            <person name="Pagani I."/>
            <person name="Ivanova N."/>
            <person name="Ovchinnikova G."/>
            <person name="Lu M."/>
            <person name="Detter J.C."/>
            <person name="Han C."/>
            <person name="Land M."/>
            <person name="Hauser L."/>
            <person name="Markowitz V."/>
            <person name="Cheng J.-F."/>
            <person name="Hugenholtz P."/>
            <person name="Woyke T."/>
            <person name="Wu D."/>
            <person name="Tindall B."/>
            <person name="Pomrenke H.G."/>
            <person name="Brambilla E."/>
            <person name="Klenk H.-P."/>
            <person name="Eisen J.A."/>
        </authorList>
    </citation>
    <scope>NUCLEOTIDE SEQUENCE [LARGE SCALE GENOMIC DNA]</scope>
    <source>
        <strain evidence="2">ATCC 49424 / DSM 5305 / JCM 21570 / NBRC 103401 / IFAM 1448</strain>
    </source>
</reference>
<dbReference type="RefSeq" id="WP_013627253.1">
    <property type="nucleotide sequence ID" value="NC_015174.1"/>
</dbReference>
<gene>
    <name evidence="1" type="ordered locus">Plabr_0890</name>
</gene>
<dbReference type="Proteomes" id="UP000006860">
    <property type="component" value="Chromosome"/>
</dbReference>
<evidence type="ECO:0000313" key="1">
    <source>
        <dbReference type="EMBL" id="ADY58513.1"/>
    </source>
</evidence>
<protein>
    <submittedName>
        <fullName evidence="1">Uncharacterized protein</fullName>
    </submittedName>
</protein>
<keyword evidence="2" id="KW-1185">Reference proteome</keyword>
<dbReference type="HOGENOM" id="CLU_667050_0_0_0"/>
<dbReference type="SUPFAM" id="SSF48239">
    <property type="entry name" value="Terpenoid cyclases/Protein prenyltransferases"/>
    <property type="match status" value="1"/>
</dbReference>
<accession>F0SIC4</accession>
<sequence length="405" mass="46796">MNKTIFWLVQIGVLAAFVTAYNVASTDVQQRLKQKVNPAPYVPPVEIPRSEPLVVEPLFNRPEMVSDEDLAAVLWQVRPKFPRKGLRPNLVEHAIRTWSNRAEFNDPDVLSGKQMEEFLLDHSTFVLSWNNEATPLLDDRETGVGVNWGVARSASVHHDHMLACVTEAGVKLDAPVFLPSQREMTLENVLRESLRDFRLDERETEWTAMAFGLWLPPTRNWKAADGREMSFDLLAERLIRGDMENGVCSGTHRVYSLCLLWRLDQEFDILSDAVSEHIYEHLALVRDQITDSQFEDGHWPSNWDEGSRAKVNPREDELKDTVIATGHHLEWLAIAPEDLHPPREQIDRAAQWIIQTTKEQSADDIFRRYTFFSHIGNALALWRGTHPADFWMDWQAKNPEWEFRN</sequence>
<dbReference type="InterPro" id="IPR008930">
    <property type="entry name" value="Terpenoid_cyclase/PrenylTrfase"/>
</dbReference>
<dbReference type="EMBL" id="CP002546">
    <property type="protein sequence ID" value="ADY58513.1"/>
    <property type="molecule type" value="Genomic_DNA"/>
</dbReference>